<evidence type="ECO:0008006" key="4">
    <source>
        <dbReference type="Google" id="ProtNLM"/>
    </source>
</evidence>
<reference evidence="2" key="1">
    <citation type="submission" date="2020-10" db="EMBL/GenBank/DDBJ databases">
        <title>Taxonomic study of unclassified bacteria belonging to the class Ktedonobacteria.</title>
        <authorList>
            <person name="Yabe S."/>
            <person name="Wang C.M."/>
            <person name="Zheng Y."/>
            <person name="Sakai Y."/>
            <person name="Cavaletti L."/>
            <person name="Monciardini P."/>
            <person name="Donadio S."/>
        </authorList>
    </citation>
    <scope>NUCLEOTIDE SEQUENCE</scope>
    <source>
        <strain evidence="2">ID150040</strain>
    </source>
</reference>
<evidence type="ECO:0000313" key="3">
    <source>
        <dbReference type="Proteomes" id="UP000597444"/>
    </source>
</evidence>
<dbReference type="Proteomes" id="UP000597444">
    <property type="component" value="Unassembled WGS sequence"/>
</dbReference>
<dbReference type="Gene3D" id="1.25.40.10">
    <property type="entry name" value="Tetratricopeptide repeat domain"/>
    <property type="match status" value="1"/>
</dbReference>
<dbReference type="PROSITE" id="PS50005">
    <property type="entry name" value="TPR"/>
    <property type="match status" value="1"/>
</dbReference>
<dbReference type="InterPro" id="IPR019734">
    <property type="entry name" value="TPR_rpt"/>
</dbReference>
<gene>
    <name evidence="2" type="ORF">KSF_107370</name>
</gene>
<keyword evidence="1" id="KW-0802">TPR repeat</keyword>
<dbReference type="SUPFAM" id="SSF48452">
    <property type="entry name" value="TPR-like"/>
    <property type="match status" value="1"/>
</dbReference>
<dbReference type="SMART" id="SM00028">
    <property type="entry name" value="TPR"/>
    <property type="match status" value="2"/>
</dbReference>
<keyword evidence="3" id="KW-1185">Reference proteome</keyword>
<name>A0A8J3N706_9CHLR</name>
<feature type="repeat" description="TPR" evidence="1">
    <location>
        <begin position="81"/>
        <end position="114"/>
    </location>
</feature>
<dbReference type="AlphaFoldDB" id="A0A8J3N706"/>
<sequence length="134" mass="14901">MMLHVSQKGRAHDLWLSAKRLVEQDCYHTAILLLDQAVQCAPAAYLYDYRGVVLCLIGRGEEALASFAQALACPASRSLQAEVYFHRGILYGGEMAYELALLDFTHALQLVPAQRTYEEAIAQIKREQAAMAEA</sequence>
<evidence type="ECO:0000313" key="2">
    <source>
        <dbReference type="EMBL" id="GHP00690.1"/>
    </source>
</evidence>
<protein>
    <recommendedName>
        <fullName evidence="4">Tetratricopeptide repeat protein</fullName>
    </recommendedName>
</protein>
<comment type="caution">
    <text evidence="2">The sequence shown here is derived from an EMBL/GenBank/DDBJ whole genome shotgun (WGS) entry which is preliminary data.</text>
</comment>
<accession>A0A8J3N706</accession>
<dbReference type="EMBL" id="BNJK01000003">
    <property type="protein sequence ID" value="GHP00690.1"/>
    <property type="molecule type" value="Genomic_DNA"/>
</dbReference>
<dbReference type="InterPro" id="IPR011990">
    <property type="entry name" value="TPR-like_helical_dom_sf"/>
</dbReference>
<evidence type="ECO:0000256" key="1">
    <source>
        <dbReference type="PROSITE-ProRule" id="PRU00339"/>
    </source>
</evidence>
<proteinExistence type="predicted"/>
<organism evidence="2 3">
    <name type="scientific">Reticulibacter mediterranei</name>
    <dbReference type="NCBI Taxonomy" id="2778369"/>
    <lineage>
        <taxon>Bacteria</taxon>
        <taxon>Bacillati</taxon>
        <taxon>Chloroflexota</taxon>
        <taxon>Ktedonobacteria</taxon>
        <taxon>Ktedonobacterales</taxon>
        <taxon>Reticulibacteraceae</taxon>
        <taxon>Reticulibacter</taxon>
    </lineage>
</organism>